<dbReference type="Gene3D" id="3.30.200.20">
    <property type="entry name" value="Phosphorylase Kinase, domain 1"/>
    <property type="match status" value="1"/>
</dbReference>
<evidence type="ECO:0000256" key="2">
    <source>
        <dbReference type="ARBA" id="ARBA00022741"/>
    </source>
</evidence>
<evidence type="ECO:0000256" key="3">
    <source>
        <dbReference type="ARBA" id="ARBA00022777"/>
    </source>
</evidence>
<dbReference type="Gene3D" id="1.10.510.10">
    <property type="entry name" value="Transferase(Phosphotransferase) domain 1"/>
    <property type="match status" value="1"/>
</dbReference>
<dbReference type="Pfam" id="PF13191">
    <property type="entry name" value="AAA_16"/>
    <property type="match status" value="1"/>
</dbReference>
<dbReference type="SUPFAM" id="SSF52540">
    <property type="entry name" value="P-loop containing nucleoside triphosphate hydrolases"/>
    <property type="match status" value="1"/>
</dbReference>
<name>A0ABT6P7R4_9BACT</name>
<dbReference type="InterPro" id="IPR041664">
    <property type="entry name" value="AAA_16"/>
</dbReference>
<protein>
    <submittedName>
        <fullName evidence="6">Protein kinase</fullName>
    </submittedName>
</protein>
<dbReference type="GO" id="GO:0016301">
    <property type="term" value="F:kinase activity"/>
    <property type="evidence" value="ECO:0007669"/>
    <property type="project" value="UniProtKB-KW"/>
</dbReference>
<dbReference type="Proteomes" id="UP001160301">
    <property type="component" value="Unassembled WGS sequence"/>
</dbReference>
<dbReference type="PANTHER" id="PTHR43289:SF6">
    <property type="entry name" value="SERINE_THREONINE-PROTEIN KINASE NEKL-3"/>
    <property type="match status" value="1"/>
</dbReference>
<evidence type="ECO:0000313" key="7">
    <source>
        <dbReference type="Proteomes" id="UP001160301"/>
    </source>
</evidence>
<evidence type="ECO:0000313" key="6">
    <source>
        <dbReference type="EMBL" id="MDI1436337.1"/>
    </source>
</evidence>
<dbReference type="InterPro" id="IPR000719">
    <property type="entry name" value="Prot_kinase_dom"/>
</dbReference>
<dbReference type="InterPro" id="IPR008271">
    <property type="entry name" value="Ser/Thr_kinase_AS"/>
</dbReference>
<keyword evidence="3 6" id="KW-0418">Kinase</keyword>
<dbReference type="Gene3D" id="1.25.40.10">
    <property type="entry name" value="Tetratricopeptide repeat domain"/>
    <property type="match status" value="1"/>
</dbReference>
<dbReference type="InterPro" id="IPR027417">
    <property type="entry name" value="P-loop_NTPase"/>
</dbReference>
<dbReference type="PANTHER" id="PTHR43289">
    <property type="entry name" value="MITOGEN-ACTIVATED PROTEIN KINASE KINASE KINASE 20-RELATED"/>
    <property type="match status" value="1"/>
</dbReference>
<keyword evidence="2" id="KW-0547">Nucleotide-binding</keyword>
<keyword evidence="4" id="KW-0067">ATP-binding</keyword>
<dbReference type="PROSITE" id="PS00108">
    <property type="entry name" value="PROTEIN_KINASE_ST"/>
    <property type="match status" value="1"/>
</dbReference>
<dbReference type="SMART" id="SM00220">
    <property type="entry name" value="S_TKc"/>
    <property type="match status" value="1"/>
</dbReference>
<evidence type="ECO:0000256" key="4">
    <source>
        <dbReference type="ARBA" id="ARBA00022840"/>
    </source>
</evidence>
<dbReference type="RefSeq" id="WP_136972283.1">
    <property type="nucleotide sequence ID" value="NZ_JARZHI010000078.1"/>
</dbReference>
<reference evidence="6 7" key="1">
    <citation type="submission" date="2023-04" db="EMBL/GenBank/DDBJ databases">
        <title>The genome sequence of Polyangium sorediatum DSM14670.</title>
        <authorList>
            <person name="Zhang X."/>
        </authorList>
    </citation>
    <scope>NUCLEOTIDE SEQUENCE [LARGE SCALE GENOMIC DNA]</scope>
    <source>
        <strain evidence="6 7">DSM 14670</strain>
    </source>
</reference>
<dbReference type="InterPro" id="IPR011990">
    <property type="entry name" value="TPR-like_helical_dom_sf"/>
</dbReference>
<dbReference type="EMBL" id="JARZHI010000078">
    <property type="protein sequence ID" value="MDI1436337.1"/>
    <property type="molecule type" value="Genomic_DNA"/>
</dbReference>
<evidence type="ECO:0000259" key="5">
    <source>
        <dbReference type="PROSITE" id="PS50011"/>
    </source>
</evidence>
<organism evidence="6 7">
    <name type="scientific">Polyangium sorediatum</name>
    <dbReference type="NCBI Taxonomy" id="889274"/>
    <lineage>
        <taxon>Bacteria</taxon>
        <taxon>Pseudomonadati</taxon>
        <taxon>Myxococcota</taxon>
        <taxon>Polyangia</taxon>
        <taxon>Polyangiales</taxon>
        <taxon>Polyangiaceae</taxon>
        <taxon>Polyangium</taxon>
    </lineage>
</organism>
<keyword evidence="1" id="KW-0808">Transferase</keyword>
<dbReference type="InterPro" id="IPR011009">
    <property type="entry name" value="Kinase-like_dom_sf"/>
</dbReference>
<evidence type="ECO:0000256" key="1">
    <source>
        <dbReference type="ARBA" id="ARBA00022679"/>
    </source>
</evidence>
<accession>A0ABT6P7R4</accession>
<gene>
    <name evidence="6" type="ORF">QHF89_42930</name>
</gene>
<sequence length="1254" mass="131586">MTPAELFGGRFAIERLASAGGMAEVYRALDHATGARVALKVLHAAGAPFAGHFARESYVLAELDHPGIVRYVAHGAAPSGELFLAMEWLEGEDLAQRLKRGPLSIAETLTLGVRVAEALGAAHARGVVHRDIKPSNLFLPDRDIGRVKILDFGIARPQATRPATRTGILLGTPGYMAPEQALGARTVDPRADVFALGCVLYECLAGRPVFEAEHLMVLLSKMLAPEPPRPADVRPDTPAALDEVIARMLSHEPSHRPADGAAVAVEIAMLDDAETAWVQGGVPLHRLGAATPIEDLFEVTGVGLPDEVPTVDAARRPGDGASTLPLDAWYRQSASAGAPHTVVLPGASLALAGSEDDPVLVPHTLLGRPSPCVGREREIDEVLRAFGAVVGGFGAQPRAAGRGPQASTAGKAAALVVTGEPGVGKSRLVAEVVRALDLRGGLLDAEGIVRPVSVFTAEAAPLAEGAAFALAAELVRNAAGLGHGDALSVRRDKLLDRLARHLPPASAGRVVEFLGELTDVPFPDDTSVPLRAARQDARLMGDHVRRAFEDWLAAECDARPVLVVLEDLARADAASIGLFEGAMASLASRPFFLLVTDAPPSFAAGRARSLPLAPLLSDAAHAIVRHGLGEAAEPALVTRIVQRGLGSPLRLELLTRRVGAGADIPSGPTPELVGRAIASLSPDAQRLLRAASVFGMRFWSGALLSVLPGASPRTAAEPWQAERKALAELTAAELVVRRGGRTPWGDEHAFRHVIVREVAYVSLDDAERARLHLAVGAWLERAGDAEPAVLAEHFSRAGALDRAVPWAGLAAEAAFEASDFDAVLAWVSRGLAAAPAGEVRGALRLFESQARKWKGEHRAALEAGHDVLGLLPVGSPLWYSAAGEVVLAAGNLGDDAALVDVFEALSALGAEGESGAPHVIAVARAALQLLMAGHHDHAEAMFQALPELGGSARASRATPPNPHTLDRRVVAVDPEVAASVHRARAFRALFAGDAGTSVREFEAAAVRFEEVGDLRNACVQRANVGSATNELGDYARAEASLRDALAQAERLGLGALVAHAKLNLALALARQGQLAAAQVFAREALTTSTRQGDRRVEGYARLYLGMIRLAGRDLAAAEAEVRAAIDLLAAHPPVRAHALAVLGQIAIFSGDARAALGPADEAMRLLESLGGIEEGESLVRLVRAEALASLGLEAEAREAIVSAYERLEGRAAKIRDPLWRAWFLEAVPENARTVELARAWGVAESASLDDDTSA</sequence>
<comment type="caution">
    <text evidence="6">The sequence shown here is derived from an EMBL/GenBank/DDBJ whole genome shotgun (WGS) entry which is preliminary data.</text>
</comment>
<keyword evidence="7" id="KW-1185">Reference proteome</keyword>
<dbReference type="SUPFAM" id="SSF56112">
    <property type="entry name" value="Protein kinase-like (PK-like)"/>
    <property type="match status" value="1"/>
</dbReference>
<dbReference type="Pfam" id="PF00069">
    <property type="entry name" value="Pkinase"/>
    <property type="match status" value="1"/>
</dbReference>
<feature type="domain" description="Protein kinase" evidence="5">
    <location>
        <begin position="11"/>
        <end position="269"/>
    </location>
</feature>
<dbReference type="SUPFAM" id="SSF48452">
    <property type="entry name" value="TPR-like"/>
    <property type="match status" value="1"/>
</dbReference>
<proteinExistence type="predicted"/>
<dbReference type="PROSITE" id="PS50011">
    <property type="entry name" value="PROTEIN_KINASE_DOM"/>
    <property type="match status" value="1"/>
</dbReference>
<dbReference type="CDD" id="cd14014">
    <property type="entry name" value="STKc_PknB_like"/>
    <property type="match status" value="1"/>
</dbReference>